<sequence>MSSISFPNSSQSHPSSSNSPLDGPFYSSSFEAMSSNGFQMNPHSPHPPRTPRTSVMSSNNTVYNPEIFTSEAEMEERPTDLEEEVDVDIDSVKANARARGQGIAPIYPADGTSKSKEPTSRPLLHTFLHASPPVLLELVNAFADDVSTFSRLGLLGKRTGDRAGRLADWCWFASTLVDLVENGVERSIILNSQREVESRLFADSMTGATAKSTPRNTRIDETELHRLQRQDYWLQITRAKLVMDLAFVSYDVFKLQRGKSAVKTFAGLASAALSSAKLYDRHRNVLVKALTF</sequence>
<comment type="caution">
    <text evidence="5">The sequence shown here is derived from an EMBL/GenBank/DDBJ whole genome shotgun (WGS) entry which is preliminary data.</text>
</comment>
<accession>A0A4S4LC25</accession>
<feature type="compositionally biased region" description="Low complexity" evidence="4">
    <location>
        <begin position="1"/>
        <end position="20"/>
    </location>
</feature>
<evidence type="ECO:0000256" key="2">
    <source>
        <dbReference type="ARBA" id="ARBA00023140"/>
    </source>
</evidence>
<dbReference type="AlphaFoldDB" id="A0A4S4LC25"/>
<name>A0A4S4LC25_9AGAM</name>
<dbReference type="Proteomes" id="UP000310158">
    <property type="component" value="Unassembled WGS sequence"/>
</dbReference>
<evidence type="ECO:0000313" key="6">
    <source>
        <dbReference type="Proteomes" id="UP000310158"/>
    </source>
</evidence>
<dbReference type="GO" id="GO:0016559">
    <property type="term" value="P:peroxisome fission"/>
    <property type="evidence" value="ECO:0007669"/>
    <property type="project" value="InterPro"/>
</dbReference>
<dbReference type="GO" id="GO:0005778">
    <property type="term" value="C:peroxisomal membrane"/>
    <property type="evidence" value="ECO:0007669"/>
    <property type="project" value="UniProtKB-SubCell"/>
</dbReference>
<evidence type="ECO:0000256" key="4">
    <source>
        <dbReference type="SAM" id="MobiDB-lite"/>
    </source>
</evidence>
<dbReference type="EMBL" id="SGPL01000690">
    <property type="protein sequence ID" value="THH08548.1"/>
    <property type="molecule type" value="Genomic_DNA"/>
</dbReference>
<evidence type="ECO:0000256" key="1">
    <source>
        <dbReference type="ARBA" id="ARBA00023136"/>
    </source>
</evidence>
<proteinExistence type="predicted"/>
<keyword evidence="2" id="KW-0576">Peroxisome</keyword>
<feature type="compositionally biased region" description="Polar residues" evidence="4">
    <location>
        <begin position="26"/>
        <end position="41"/>
    </location>
</feature>
<evidence type="ECO:0000313" key="5">
    <source>
        <dbReference type="EMBL" id="THH08548.1"/>
    </source>
</evidence>
<evidence type="ECO:0000256" key="3">
    <source>
        <dbReference type="ARBA" id="ARBA00046271"/>
    </source>
</evidence>
<dbReference type="InterPro" id="IPR008733">
    <property type="entry name" value="PEX11"/>
</dbReference>
<protein>
    <submittedName>
        <fullName evidence="5">Uncharacterized protein</fullName>
    </submittedName>
</protein>
<dbReference type="Pfam" id="PF05648">
    <property type="entry name" value="PEX11"/>
    <property type="match status" value="1"/>
</dbReference>
<comment type="subcellular location">
    <subcellularLocation>
        <location evidence="3">Peroxisome membrane</location>
    </subcellularLocation>
</comment>
<keyword evidence="1" id="KW-0472">Membrane</keyword>
<organism evidence="5 6">
    <name type="scientific">Bondarzewia mesenterica</name>
    <dbReference type="NCBI Taxonomy" id="1095465"/>
    <lineage>
        <taxon>Eukaryota</taxon>
        <taxon>Fungi</taxon>
        <taxon>Dikarya</taxon>
        <taxon>Basidiomycota</taxon>
        <taxon>Agaricomycotina</taxon>
        <taxon>Agaricomycetes</taxon>
        <taxon>Russulales</taxon>
        <taxon>Bondarzewiaceae</taxon>
        <taxon>Bondarzewia</taxon>
    </lineage>
</organism>
<keyword evidence="6" id="KW-1185">Reference proteome</keyword>
<feature type="region of interest" description="Disordered" evidence="4">
    <location>
        <begin position="1"/>
        <end position="59"/>
    </location>
</feature>
<gene>
    <name evidence="5" type="ORF">EW146_g8953</name>
</gene>
<reference evidence="5 6" key="1">
    <citation type="submission" date="2019-02" db="EMBL/GenBank/DDBJ databases">
        <title>Genome sequencing of the rare red list fungi Bondarzewia mesenterica.</title>
        <authorList>
            <person name="Buettner E."/>
            <person name="Kellner H."/>
        </authorList>
    </citation>
    <scope>NUCLEOTIDE SEQUENCE [LARGE SCALE GENOMIC DNA]</scope>
    <source>
        <strain evidence="5 6">DSM 108281</strain>
    </source>
</reference>
<dbReference type="OrthoDB" id="411017at2759"/>